<dbReference type="Proteomes" id="UP000017836">
    <property type="component" value="Unassembled WGS sequence"/>
</dbReference>
<proteinExistence type="predicted"/>
<evidence type="ECO:0000313" key="1">
    <source>
        <dbReference type="EMBL" id="ERM93411.1"/>
    </source>
</evidence>
<dbReference type="AlphaFoldDB" id="U5CWU8"/>
<organism evidence="1 2">
    <name type="scientific">Amborella trichopoda</name>
    <dbReference type="NCBI Taxonomy" id="13333"/>
    <lineage>
        <taxon>Eukaryota</taxon>
        <taxon>Viridiplantae</taxon>
        <taxon>Streptophyta</taxon>
        <taxon>Embryophyta</taxon>
        <taxon>Tracheophyta</taxon>
        <taxon>Spermatophyta</taxon>
        <taxon>Magnoliopsida</taxon>
        <taxon>Amborellales</taxon>
        <taxon>Amborellaceae</taxon>
        <taxon>Amborella</taxon>
    </lineage>
</organism>
<dbReference type="EMBL" id="KI397765">
    <property type="protein sequence ID" value="ERM93411.1"/>
    <property type="molecule type" value="Genomic_DNA"/>
</dbReference>
<evidence type="ECO:0000313" key="2">
    <source>
        <dbReference type="Proteomes" id="UP000017836"/>
    </source>
</evidence>
<dbReference type="HOGENOM" id="CLU_3147534_0_0_1"/>
<dbReference type="Gramene" id="ERM93411">
    <property type="protein sequence ID" value="ERM93411"/>
    <property type="gene ID" value="AMTR_s04537p00007420"/>
</dbReference>
<protein>
    <submittedName>
        <fullName evidence="1">Uncharacterized protein</fullName>
    </submittedName>
</protein>
<reference evidence="2" key="1">
    <citation type="journal article" date="2013" name="Science">
        <title>The Amborella genome and the evolution of flowering plants.</title>
        <authorList>
            <consortium name="Amborella Genome Project"/>
        </authorList>
    </citation>
    <scope>NUCLEOTIDE SEQUENCE [LARGE SCALE GENOMIC DNA]</scope>
</reference>
<accession>U5CWU8</accession>
<sequence>RPYLHNRSLRVMQAHSGAAKLAPMFAPPTRFSRVGAAKTNSNCFSLAQP</sequence>
<feature type="non-terminal residue" evidence="1">
    <location>
        <position position="49"/>
    </location>
</feature>
<gene>
    <name evidence="1" type="ORF">AMTR_s04537p00007420</name>
</gene>
<keyword evidence="2" id="KW-1185">Reference proteome</keyword>
<feature type="non-terminal residue" evidence="1">
    <location>
        <position position="1"/>
    </location>
</feature>
<name>U5CWU8_AMBTC</name>